<dbReference type="GO" id="GO:0043138">
    <property type="term" value="F:3'-5' DNA helicase activity"/>
    <property type="evidence" value="ECO:0007669"/>
    <property type="project" value="TreeGrafter"/>
</dbReference>
<evidence type="ECO:0000313" key="8">
    <source>
        <dbReference type="Proteomes" id="UP001224845"/>
    </source>
</evidence>
<evidence type="ECO:0000256" key="4">
    <source>
        <dbReference type="ARBA" id="ARBA00022840"/>
    </source>
</evidence>
<dbReference type="InterPro" id="IPR011528">
    <property type="entry name" value="NERD"/>
</dbReference>
<keyword evidence="1" id="KW-0547">Nucleotide-binding</keyword>
<organism evidence="7 8">
    <name type="scientific">Variovorax paradoxus</name>
    <dbReference type="NCBI Taxonomy" id="34073"/>
    <lineage>
        <taxon>Bacteria</taxon>
        <taxon>Pseudomonadati</taxon>
        <taxon>Pseudomonadota</taxon>
        <taxon>Betaproteobacteria</taxon>
        <taxon>Burkholderiales</taxon>
        <taxon>Comamonadaceae</taxon>
        <taxon>Variovorax</taxon>
    </lineage>
</organism>
<keyword evidence="2" id="KW-0378">Hydrolase</keyword>
<keyword evidence="3" id="KW-0347">Helicase</keyword>
<dbReference type="GO" id="GO:0005524">
    <property type="term" value="F:ATP binding"/>
    <property type="evidence" value="ECO:0007669"/>
    <property type="project" value="UniProtKB-KW"/>
</dbReference>
<evidence type="ECO:0000256" key="1">
    <source>
        <dbReference type="ARBA" id="ARBA00022741"/>
    </source>
</evidence>
<dbReference type="InterPro" id="IPR000212">
    <property type="entry name" value="DNA_helicase_UvrD/REP"/>
</dbReference>
<comment type="caution">
    <text evidence="7">The sequence shown here is derived from an EMBL/GenBank/DDBJ whole genome shotgun (WGS) entry which is preliminary data.</text>
</comment>
<dbReference type="PANTHER" id="PTHR11070:SF2">
    <property type="entry name" value="ATP-DEPENDENT DNA HELICASE SRS2"/>
    <property type="match status" value="1"/>
</dbReference>
<dbReference type="RefSeq" id="WP_307595662.1">
    <property type="nucleotide sequence ID" value="NZ_CAXUQE020000001.1"/>
</dbReference>
<dbReference type="Pfam" id="PF00580">
    <property type="entry name" value="UvrD-helicase"/>
    <property type="match status" value="1"/>
</dbReference>
<sequence>MAYFPQGKTTVHARCNTGERKLFEALKRHLPDDHLVWHDLPIGDAGLQPDFVILSPRQGLLVLEVKDWKRSTLAGADKHRVQLNVERGVVTSPHPLAQARQHVLALVDRMQLDPALVAAEGRFKGKLLFPWGWGCALVNLKRDSVSDPGFAEIFPPERTLLRDDLEDDTDTELFSQRLWSMMQVNFPHTLTLPQQDRVRWHLFPTLRVEPQQAALQLGEAKPNGPIRMHDMMHVMDMQQEREARRMGDGHRVIHGVAGSGKTMILVFRAQHLSKAAAAVGRPVLVLCYNRALAERIAYLLQQRGVDGADHGVVVRSFHSWCEDMVRTYQLEVKAPRSPADAYFAELAATVERALASGFVPKGQYTAVMIDEAHDFEDAWLRMAVELVNPATKALLVLYDHAQAIYKKQNRKTPFKALGIDVVGGRRSTILRTNYRNTAEVLSLALRCAGELMPQGPASDSAADMNDSELGALLDGASGDAPVSVVRPDSAGRRGPMPVLHEADSPRTEALWQAQRIAQLQAEGVRLGQIAVVFRYKAAMEPLEEALRVHGIPFQSMRTIKPRDLQWADDAVRILTAHSVKGLEFSHVLVGAIDAFEEAKHQSAADELRLLYVAMTRATLWLALSARRAGPLVDQVRGQLERLRAEWAELG</sequence>
<proteinExistence type="predicted"/>
<keyword evidence="4" id="KW-0067">ATP-binding</keyword>
<dbReference type="PROSITE" id="PS50965">
    <property type="entry name" value="NERD"/>
    <property type="match status" value="1"/>
</dbReference>
<dbReference type="EMBL" id="JAUSRV010000011">
    <property type="protein sequence ID" value="MDP9973208.1"/>
    <property type="molecule type" value="Genomic_DNA"/>
</dbReference>
<dbReference type="Gene3D" id="3.40.50.300">
    <property type="entry name" value="P-loop containing nucleotide triphosphate hydrolases"/>
    <property type="match status" value="2"/>
</dbReference>
<gene>
    <name evidence="7" type="ORF">J2W39_004455</name>
</gene>
<protein>
    <recommendedName>
        <fullName evidence="5">DNA 3'-5' helicase II</fullName>
    </recommendedName>
</protein>
<dbReference type="InterPro" id="IPR014016">
    <property type="entry name" value="UvrD-like_ATP-bd"/>
</dbReference>
<evidence type="ECO:0000256" key="3">
    <source>
        <dbReference type="ARBA" id="ARBA00022806"/>
    </source>
</evidence>
<dbReference type="SUPFAM" id="SSF52540">
    <property type="entry name" value="P-loop containing nucleoside triphosphate hydrolases"/>
    <property type="match status" value="1"/>
</dbReference>
<dbReference type="AlphaFoldDB" id="A0AAW8EK43"/>
<dbReference type="GO" id="GO:0000725">
    <property type="term" value="P:recombinational repair"/>
    <property type="evidence" value="ECO:0007669"/>
    <property type="project" value="TreeGrafter"/>
</dbReference>
<dbReference type="PANTHER" id="PTHR11070">
    <property type="entry name" value="UVRD / RECB / PCRA DNA HELICASE FAMILY MEMBER"/>
    <property type="match status" value="1"/>
</dbReference>
<feature type="domain" description="NERD" evidence="6">
    <location>
        <begin position="14"/>
        <end position="129"/>
    </location>
</feature>
<accession>A0AAW8EK43</accession>
<dbReference type="Pfam" id="PF08378">
    <property type="entry name" value="NERD"/>
    <property type="match status" value="1"/>
</dbReference>
<dbReference type="Proteomes" id="UP001224845">
    <property type="component" value="Unassembled WGS sequence"/>
</dbReference>
<reference evidence="7" key="1">
    <citation type="submission" date="2023-07" db="EMBL/GenBank/DDBJ databases">
        <title>Sorghum-associated microbial communities from plants grown in Nebraska, USA.</title>
        <authorList>
            <person name="Schachtman D."/>
        </authorList>
    </citation>
    <scope>NUCLEOTIDE SEQUENCE</scope>
    <source>
        <strain evidence="7">DS3315</strain>
    </source>
</reference>
<evidence type="ECO:0000256" key="2">
    <source>
        <dbReference type="ARBA" id="ARBA00022801"/>
    </source>
</evidence>
<dbReference type="GO" id="GO:0003677">
    <property type="term" value="F:DNA binding"/>
    <property type="evidence" value="ECO:0007669"/>
    <property type="project" value="InterPro"/>
</dbReference>
<dbReference type="GO" id="GO:0016787">
    <property type="term" value="F:hydrolase activity"/>
    <property type="evidence" value="ECO:0007669"/>
    <property type="project" value="UniProtKB-KW"/>
</dbReference>
<evidence type="ECO:0000256" key="5">
    <source>
        <dbReference type="ARBA" id="ARBA00034923"/>
    </source>
</evidence>
<name>A0AAW8EK43_VARPD</name>
<dbReference type="Pfam" id="PF13538">
    <property type="entry name" value="UvrD_C_2"/>
    <property type="match status" value="1"/>
</dbReference>
<dbReference type="InterPro" id="IPR027785">
    <property type="entry name" value="UvrD-like_helicase_C"/>
</dbReference>
<dbReference type="InterPro" id="IPR027417">
    <property type="entry name" value="P-loop_NTPase"/>
</dbReference>
<evidence type="ECO:0000313" key="7">
    <source>
        <dbReference type="EMBL" id="MDP9973208.1"/>
    </source>
</evidence>
<evidence type="ECO:0000259" key="6">
    <source>
        <dbReference type="PROSITE" id="PS50965"/>
    </source>
</evidence>